<evidence type="ECO:0000256" key="1">
    <source>
        <dbReference type="SAM" id="MobiDB-lite"/>
    </source>
</evidence>
<keyword evidence="3" id="KW-1185">Reference proteome</keyword>
<name>A0ABT6PMN2_9PSEU</name>
<proteinExistence type="predicted"/>
<protein>
    <submittedName>
        <fullName evidence="2">Uncharacterized protein</fullName>
    </submittedName>
</protein>
<evidence type="ECO:0000313" key="3">
    <source>
        <dbReference type="Proteomes" id="UP001237595"/>
    </source>
</evidence>
<gene>
    <name evidence="2" type="ORF">QFW96_11495</name>
</gene>
<dbReference type="Proteomes" id="UP001237595">
    <property type="component" value="Unassembled WGS sequence"/>
</dbReference>
<feature type="compositionally biased region" description="Polar residues" evidence="1">
    <location>
        <begin position="31"/>
        <end position="47"/>
    </location>
</feature>
<sequence length="63" mass="7083">MPGDRIRELTKRVRDGIAQHNPVKPKDEASATDQVQQRRSGRANSLLDTGPRVPPQSGPRRKR</sequence>
<feature type="compositionally biased region" description="Basic and acidic residues" evidence="1">
    <location>
        <begin position="1"/>
        <end position="17"/>
    </location>
</feature>
<dbReference type="EMBL" id="JASAOF010000005">
    <property type="protein sequence ID" value="MDI2029240.1"/>
    <property type="molecule type" value="Genomic_DNA"/>
</dbReference>
<dbReference type="RefSeq" id="WP_281455568.1">
    <property type="nucleotide sequence ID" value="NZ_JASAOF010000005.1"/>
</dbReference>
<organism evidence="2 3">
    <name type="scientific">Saccharopolyspora ipomoeae</name>
    <dbReference type="NCBI Taxonomy" id="3042027"/>
    <lineage>
        <taxon>Bacteria</taxon>
        <taxon>Bacillati</taxon>
        <taxon>Actinomycetota</taxon>
        <taxon>Actinomycetes</taxon>
        <taxon>Pseudonocardiales</taxon>
        <taxon>Pseudonocardiaceae</taxon>
        <taxon>Saccharopolyspora</taxon>
    </lineage>
</organism>
<comment type="caution">
    <text evidence="2">The sequence shown here is derived from an EMBL/GenBank/DDBJ whole genome shotgun (WGS) entry which is preliminary data.</text>
</comment>
<feature type="region of interest" description="Disordered" evidence="1">
    <location>
        <begin position="1"/>
        <end position="63"/>
    </location>
</feature>
<evidence type="ECO:0000313" key="2">
    <source>
        <dbReference type="EMBL" id="MDI2029240.1"/>
    </source>
</evidence>
<accession>A0ABT6PMN2</accession>
<reference evidence="2 3" key="1">
    <citation type="submission" date="2023-04" db="EMBL/GenBank/DDBJ databases">
        <title>Draft genome sequence of Saccharopolyspora sp. TS4A08 isolated from sweet potato rhizospheric soil.</title>
        <authorList>
            <person name="Suksaard P."/>
            <person name="Duangmal K."/>
        </authorList>
    </citation>
    <scope>NUCLEOTIDE SEQUENCE [LARGE SCALE GENOMIC DNA]</scope>
    <source>
        <strain evidence="2 3">TS4A08</strain>
    </source>
</reference>